<dbReference type="Proteomes" id="UP001198163">
    <property type="component" value="Unassembled WGS sequence"/>
</dbReference>
<evidence type="ECO:0000313" key="21">
    <source>
        <dbReference type="Proteomes" id="UP001198163"/>
    </source>
</evidence>
<comment type="function">
    <text evidence="15">Involved in pyrimidine base degradation. Catalyzes physiologically the reduction of uracil to 5,6-dihydrouracil (DHU) by using NADH as a specific cosubstrate. It also catalyzes the reverse reaction and the reduction of thymine to 5,6-dihydrothymine (DHT).</text>
</comment>
<comment type="catalytic activity">
    <reaction evidence="13">
        <text>5,6-dihydrothymine + NAD(+) = thymine + NADH + H(+)</text>
        <dbReference type="Rhea" id="RHEA:28791"/>
        <dbReference type="ChEBI" id="CHEBI:15378"/>
        <dbReference type="ChEBI" id="CHEBI:17821"/>
        <dbReference type="ChEBI" id="CHEBI:27468"/>
        <dbReference type="ChEBI" id="CHEBI:57540"/>
        <dbReference type="ChEBI" id="CHEBI:57945"/>
        <dbReference type="EC" id="1.3.1.1"/>
    </reaction>
</comment>
<protein>
    <recommendedName>
        <fullName evidence="17">dihydrouracil dehydrogenase (NAD(+))</fullName>
        <ecNumber evidence="17">1.3.1.1</ecNumber>
    </recommendedName>
    <alternativeName>
        <fullName evidence="12">Dihydrothymine dehydrogenase</fullName>
    </alternativeName>
    <alternativeName>
        <fullName evidence="11">Dihydrouracil dehydrogenase</fullName>
    </alternativeName>
</protein>
<dbReference type="GO" id="GO:0000166">
    <property type="term" value="F:nucleotide binding"/>
    <property type="evidence" value="ECO:0007669"/>
    <property type="project" value="UniProtKB-KW"/>
</dbReference>
<comment type="cofactor">
    <cofactor evidence="1">
        <name>FMN</name>
        <dbReference type="ChEBI" id="CHEBI:58210"/>
    </cofactor>
</comment>
<keyword evidence="7 20" id="KW-0560">Oxidoreductase</keyword>
<feature type="domain" description="4Fe-4S ferredoxin-type" evidence="19">
    <location>
        <begin position="470"/>
        <end position="499"/>
    </location>
</feature>
<evidence type="ECO:0000256" key="17">
    <source>
        <dbReference type="ARBA" id="ARBA00049728"/>
    </source>
</evidence>
<evidence type="ECO:0000256" key="13">
    <source>
        <dbReference type="ARBA" id="ARBA00047685"/>
    </source>
</evidence>
<evidence type="ECO:0000256" key="4">
    <source>
        <dbReference type="ARBA" id="ARBA00022643"/>
    </source>
</evidence>
<evidence type="ECO:0000256" key="15">
    <source>
        <dbReference type="ARBA" id="ARBA00049578"/>
    </source>
</evidence>
<evidence type="ECO:0000256" key="1">
    <source>
        <dbReference type="ARBA" id="ARBA00001917"/>
    </source>
</evidence>
<dbReference type="SUPFAM" id="SSF51395">
    <property type="entry name" value="FMN-linked oxidoreductases"/>
    <property type="match status" value="1"/>
</dbReference>
<evidence type="ECO:0000259" key="19">
    <source>
        <dbReference type="PROSITE" id="PS51379"/>
    </source>
</evidence>
<keyword evidence="4" id="KW-0288">FMN</keyword>
<dbReference type="Gene3D" id="3.30.70.20">
    <property type="match status" value="1"/>
</dbReference>
<keyword evidence="21" id="KW-1185">Reference proteome</keyword>
<dbReference type="Gene3D" id="1.10.1060.10">
    <property type="entry name" value="Alpha-helical ferredoxin"/>
    <property type="match status" value="1"/>
</dbReference>
<evidence type="ECO:0000256" key="11">
    <source>
        <dbReference type="ARBA" id="ARBA00030119"/>
    </source>
</evidence>
<dbReference type="FunFam" id="3.20.20.70:FF:000027">
    <property type="entry name" value="Dihydropyrimidine dehydrogenase [NADP(+)]"/>
    <property type="match status" value="1"/>
</dbReference>
<dbReference type="Gene3D" id="3.20.20.70">
    <property type="entry name" value="Aldolase class I"/>
    <property type="match status" value="1"/>
</dbReference>
<keyword evidence="3" id="KW-0285">Flavoprotein</keyword>
<dbReference type="GO" id="GO:0051536">
    <property type="term" value="F:iron-sulfur cluster binding"/>
    <property type="evidence" value="ECO:0007669"/>
    <property type="project" value="UniProtKB-KW"/>
</dbReference>
<organism evidence="20 21">
    <name type="scientific">Teretinema zuelzerae</name>
    <dbReference type="NCBI Taxonomy" id="156"/>
    <lineage>
        <taxon>Bacteria</taxon>
        <taxon>Pseudomonadati</taxon>
        <taxon>Spirochaetota</taxon>
        <taxon>Spirochaetia</taxon>
        <taxon>Spirochaetales</taxon>
        <taxon>Treponemataceae</taxon>
        <taxon>Teretinema</taxon>
    </lineage>
</organism>
<keyword evidence="8" id="KW-0408">Iron</keyword>
<comment type="pathway">
    <text evidence="10">Amino-acid biosynthesis.</text>
</comment>
<dbReference type="PROSITE" id="PS51379">
    <property type="entry name" value="4FE4S_FER_2"/>
    <property type="match status" value="2"/>
</dbReference>
<dbReference type="NCBIfam" id="NF006183">
    <property type="entry name" value="PRK08318.1"/>
    <property type="match status" value="1"/>
</dbReference>
<proteinExistence type="inferred from homology"/>
<evidence type="ECO:0000256" key="7">
    <source>
        <dbReference type="ARBA" id="ARBA00023002"/>
    </source>
</evidence>
<dbReference type="InterPro" id="IPR017896">
    <property type="entry name" value="4Fe4S_Fe-S-bd"/>
</dbReference>
<evidence type="ECO:0000256" key="2">
    <source>
        <dbReference type="ARBA" id="ARBA00010804"/>
    </source>
</evidence>
<evidence type="ECO:0000313" key="20">
    <source>
        <dbReference type="EMBL" id="MCD1653980.1"/>
    </source>
</evidence>
<keyword evidence="5" id="KW-0479">Metal-binding</keyword>
<dbReference type="InterPro" id="IPR009051">
    <property type="entry name" value="Helical_ferredxn"/>
</dbReference>
<keyword evidence="6" id="KW-0547">Nucleotide-binding</keyword>
<dbReference type="PANTHER" id="PTHR43073">
    <property type="entry name" value="DIHYDROPYRIMIDINE DEHYDROGENASE [NADP(+)]"/>
    <property type="match status" value="1"/>
</dbReference>
<dbReference type="EMBL" id="JAINWA010000001">
    <property type="protein sequence ID" value="MCD1653980.1"/>
    <property type="molecule type" value="Genomic_DNA"/>
</dbReference>
<feature type="region of interest" description="Disordered" evidence="18">
    <location>
        <begin position="500"/>
        <end position="522"/>
    </location>
</feature>
<comment type="catalytic activity">
    <reaction evidence="14">
        <text>5,6-dihydrouracil + NAD(+) = uracil + NADH + H(+)</text>
        <dbReference type="Rhea" id="RHEA:20189"/>
        <dbReference type="ChEBI" id="CHEBI:15378"/>
        <dbReference type="ChEBI" id="CHEBI:15901"/>
        <dbReference type="ChEBI" id="CHEBI:17568"/>
        <dbReference type="ChEBI" id="CHEBI:57540"/>
        <dbReference type="ChEBI" id="CHEBI:57945"/>
        <dbReference type="EC" id="1.3.1.1"/>
    </reaction>
</comment>
<evidence type="ECO:0000256" key="6">
    <source>
        <dbReference type="ARBA" id="ARBA00022741"/>
    </source>
</evidence>
<name>A0AAE3JJ96_9SPIR</name>
<sequence length="522" mass="55973">MNFIIEGKKGVLIPRDEAARCLLCHDAPCASACPKGQDPARFLRAVRFDREKGSCSHMAECDDCAECGSPCEKACIHRDFPLRIRETRNAVMKKFGAGAVRQDEGPDLSVEFCGVKCQNPFFLSSSVVASGYEMCAQAFRAGWAGVVYKTIGFIMPEEVSPRFAAIGKEGTPFIGFRNLEQISDRPLQENLETLRRLKTDFTDKVIVSSIMGRDEYEWTQLALMSDKAGADLIECNFSCPHMSGKSLGSDVGQDPALVARYTAAARRGTGKPIIAKMTPNIGNMEIPALAAVEAGAAALAAINTIKSITALDLGSFAAEPAVAGLSSVSGYSGKAVKPIALRFIHDMAKHAELKTIPLSGMGGIETWRDAAEFIALGCGNLQVTTAVMQYGYRIIDDLIGGLKAFLAESGLESVDELKGKALGGLVNADKLDRKTIVFPAFNAELCVGCGRCMISCRDGGHQAILWTENRQPKLDGSKCVGCHLCSTVCPVGAIGMANRIPKPKKQQKKNDDDGQNSIRSAS</sequence>
<dbReference type="GO" id="GO:0004159">
    <property type="term" value="F:dihydropyrimidine dehydrogenase (NAD+) activity"/>
    <property type="evidence" value="ECO:0007669"/>
    <property type="project" value="UniProtKB-EC"/>
</dbReference>
<dbReference type="RefSeq" id="WP_230753685.1">
    <property type="nucleotide sequence ID" value="NZ_JAINWA010000001.1"/>
</dbReference>
<comment type="caution">
    <text evidence="20">The sequence shown here is derived from an EMBL/GenBank/DDBJ whole genome shotgun (WGS) entry which is preliminary data.</text>
</comment>
<evidence type="ECO:0000256" key="10">
    <source>
        <dbReference type="ARBA" id="ARBA00029440"/>
    </source>
</evidence>
<dbReference type="SUPFAM" id="SSF54862">
    <property type="entry name" value="4Fe-4S ferredoxins"/>
    <property type="match status" value="1"/>
</dbReference>
<dbReference type="PANTHER" id="PTHR43073:SF2">
    <property type="entry name" value="DIHYDROPYRIMIDINE DEHYDROGENASE [NADP(+)]"/>
    <property type="match status" value="1"/>
</dbReference>
<dbReference type="GO" id="GO:0005737">
    <property type="term" value="C:cytoplasm"/>
    <property type="evidence" value="ECO:0007669"/>
    <property type="project" value="InterPro"/>
</dbReference>
<evidence type="ECO:0000256" key="9">
    <source>
        <dbReference type="ARBA" id="ARBA00023014"/>
    </source>
</evidence>
<dbReference type="PROSITE" id="PS00198">
    <property type="entry name" value="4FE4S_FER_1"/>
    <property type="match status" value="1"/>
</dbReference>
<dbReference type="AlphaFoldDB" id="A0AAE3JJ96"/>
<evidence type="ECO:0000256" key="16">
    <source>
        <dbReference type="ARBA" id="ARBA00049714"/>
    </source>
</evidence>
<evidence type="ECO:0000256" key="14">
    <source>
        <dbReference type="ARBA" id="ARBA00048792"/>
    </source>
</evidence>
<reference evidence="20" key="1">
    <citation type="submission" date="2021-08" db="EMBL/GenBank/DDBJ databases">
        <title>Comparative analyses of Brucepasteria parasyntrophica and Teretinema zuelzerae.</title>
        <authorList>
            <person name="Song Y."/>
            <person name="Brune A."/>
        </authorList>
    </citation>
    <scope>NUCLEOTIDE SEQUENCE</scope>
    <source>
        <strain evidence="20">DSM 1903</strain>
    </source>
</reference>
<evidence type="ECO:0000256" key="12">
    <source>
        <dbReference type="ARBA" id="ARBA00032722"/>
    </source>
</evidence>
<evidence type="ECO:0000256" key="8">
    <source>
        <dbReference type="ARBA" id="ARBA00023004"/>
    </source>
</evidence>
<dbReference type="SUPFAM" id="SSF46548">
    <property type="entry name" value="alpha-helical ferredoxin"/>
    <property type="match status" value="1"/>
</dbReference>
<feature type="domain" description="4Fe-4S ferredoxin-type" evidence="19">
    <location>
        <begin position="437"/>
        <end position="469"/>
    </location>
</feature>
<dbReference type="Pfam" id="PF01180">
    <property type="entry name" value="DHO_dh"/>
    <property type="match status" value="1"/>
</dbReference>
<evidence type="ECO:0000256" key="5">
    <source>
        <dbReference type="ARBA" id="ARBA00022723"/>
    </source>
</evidence>
<dbReference type="Pfam" id="PF14697">
    <property type="entry name" value="Fer4_21"/>
    <property type="match status" value="1"/>
</dbReference>
<accession>A0AAE3JJ96</accession>
<dbReference type="InterPro" id="IPR005720">
    <property type="entry name" value="Dihydroorotate_DH_cat"/>
</dbReference>
<comment type="similarity">
    <text evidence="2">Belongs to the dihydropyrimidine dehydrogenase family.</text>
</comment>
<dbReference type="GO" id="GO:0046872">
    <property type="term" value="F:metal ion binding"/>
    <property type="evidence" value="ECO:0007669"/>
    <property type="project" value="UniProtKB-KW"/>
</dbReference>
<gene>
    <name evidence="20" type="primary">preA</name>
    <name evidence="20" type="ORF">K7J14_04615</name>
</gene>
<evidence type="ECO:0000256" key="3">
    <source>
        <dbReference type="ARBA" id="ARBA00022630"/>
    </source>
</evidence>
<keyword evidence="9" id="KW-0411">Iron-sulfur</keyword>
<comment type="subunit">
    <text evidence="16">Heterotetramer of 2 PreA and 2 PreT subunits.</text>
</comment>
<dbReference type="EC" id="1.3.1.1" evidence="17"/>
<evidence type="ECO:0000256" key="18">
    <source>
        <dbReference type="SAM" id="MobiDB-lite"/>
    </source>
</evidence>
<dbReference type="InterPro" id="IPR013785">
    <property type="entry name" value="Aldolase_TIM"/>
</dbReference>
<dbReference type="InterPro" id="IPR017900">
    <property type="entry name" value="4Fe4S_Fe_S_CS"/>
</dbReference>